<accession>A0A5M9GXT9</accession>
<reference evidence="2 6" key="2">
    <citation type="submission" date="2019-09" db="EMBL/GenBank/DDBJ databases">
        <authorList>
            <person name="Geng P."/>
            <person name="Wan X."/>
            <person name="Zhou G."/>
            <person name="Yuan Z."/>
            <person name="Hu X."/>
        </authorList>
    </citation>
    <scope>NUCLEOTIDE SEQUENCE [LARGE SCALE GENOMIC DNA]</scope>
    <source>
        <strain evidence="2 6">EFR-4</strain>
    </source>
</reference>
<keyword evidence="1" id="KW-1133">Transmembrane helix</keyword>
<keyword evidence="7" id="KW-1185">Reference proteome</keyword>
<evidence type="ECO:0000256" key="1">
    <source>
        <dbReference type="SAM" id="Phobius"/>
    </source>
</evidence>
<evidence type="ECO:0000313" key="6">
    <source>
        <dbReference type="Proteomes" id="UP000325411"/>
    </source>
</evidence>
<sequence>MREIFSFASVAFIIICFYIVSVSFFIYLLSLISFLGIRILEWKSIVFFSLGTFFWMIPYEVISLLHSIRVRNKAILNLLVALLNVILFSYFIIWLDTKIKGILFSSQGLVVYIIFIIIFLIGIQKKGEQLEKNDK</sequence>
<evidence type="ECO:0000313" key="3">
    <source>
        <dbReference type="EMBL" id="MDG0940006.1"/>
    </source>
</evidence>
<dbReference type="EMBL" id="VXCE01000005">
    <property type="protein sequence ID" value="KAA8478591.1"/>
    <property type="molecule type" value="Genomic_DNA"/>
</dbReference>
<reference evidence="4 5" key="1">
    <citation type="submission" date="2017-04" db="EMBL/GenBank/DDBJ databases">
        <authorList>
            <person name="Criscuolo A."/>
        </authorList>
    </citation>
    <scope>NUCLEOTIDE SEQUENCE [LARGE SCALE GENOMIC DNA]</scope>
    <source>
        <strain evidence="4">16-00174</strain>
    </source>
</reference>
<evidence type="ECO:0000313" key="4">
    <source>
        <dbReference type="EMBL" id="SMD91052.1"/>
    </source>
</evidence>
<dbReference type="EMBL" id="FWYW01000063">
    <property type="protein sequence ID" value="SMD91052.1"/>
    <property type="molecule type" value="Genomic_DNA"/>
</dbReference>
<evidence type="ECO:0000313" key="5">
    <source>
        <dbReference type="Proteomes" id="UP000194422"/>
    </source>
</evidence>
<organism evidence="2 6">
    <name type="scientific">Bacillus paranthracis</name>
    <dbReference type="NCBI Taxonomy" id="2026186"/>
    <lineage>
        <taxon>Bacteria</taxon>
        <taxon>Bacillati</taxon>
        <taxon>Bacillota</taxon>
        <taxon>Bacilli</taxon>
        <taxon>Bacillales</taxon>
        <taxon>Bacillaceae</taxon>
        <taxon>Bacillus</taxon>
        <taxon>Bacillus cereus group</taxon>
    </lineage>
</organism>
<dbReference type="Proteomes" id="UP000194422">
    <property type="component" value="Unassembled WGS sequence"/>
</dbReference>
<dbReference type="Proteomes" id="UP000325411">
    <property type="component" value="Unassembled WGS sequence"/>
</dbReference>
<name>A0A5M9GXT9_9BACI</name>
<evidence type="ECO:0000313" key="7">
    <source>
        <dbReference type="Proteomes" id="UP001221338"/>
    </source>
</evidence>
<feature type="transmembrane region" description="Helical" evidence="1">
    <location>
        <begin position="7"/>
        <end position="32"/>
    </location>
</feature>
<gene>
    <name evidence="4" type="ORF">BACERE00174_02249</name>
    <name evidence="2" type="ORF">FYW06_09630</name>
    <name evidence="3" type="ORF">P6U22_02090</name>
</gene>
<evidence type="ECO:0000313" key="2">
    <source>
        <dbReference type="EMBL" id="KAA8478591.1"/>
    </source>
</evidence>
<protein>
    <submittedName>
        <fullName evidence="2">Uncharacterized protein</fullName>
    </submittedName>
</protein>
<proteinExistence type="predicted"/>
<reference evidence="3 7" key="3">
    <citation type="submission" date="2023-03" db="EMBL/GenBank/DDBJ databases">
        <title>Genetic diversity of Bacillus cereus sensu lato isolates from Slovenia.</title>
        <authorList>
            <person name="Abdelli M."/>
        </authorList>
    </citation>
    <scope>NUCLEOTIDE SEQUENCE [LARGE SCALE GENOMIC DNA]</scope>
    <source>
        <strain evidence="3 7">SIBC61B</strain>
    </source>
</reference>
<dbReference type="EMBL" id="JARPRV010000001">
    <property type="protein sequence ID" value="MDG0940006.1"/>
    <property type="molecule type" value="Genomic_DNA"/>
</dbReference>
<keyword evidence="1" id="KW-0472">Membrane</keyword>
<keyword evidence="1" id="KW-0812">Transmembrane</keyword>
<feature type="transmembrane region" description="Helical" evidence="1">
    <location>
        <begin position="74"/>
        <end position="95"/>
    </location>
</feature>
<comment type="caution">
    <text evidence="2">The sequence shown here is derived from an EMBL/GenBank/DDBJ whole genome shotgun (WGS) entry which is preliminary data.</text>
</comment>
<dbReference type="Proteomes" id="UP001221338">
    <property type="component" value="Unassembled WGS sequence"/>
</dbReference>
<dbReference type="RefSeq" id="WP_001206774.1">
    <property type="nucleotide sequence ID" value="NZ_CP040880.1"/>
</dbReference>
<feature type="transmembrane region" description="Helical" evidence="1">
    <location>
        <begin position="44"/>
        <end position="62"/>
    </location>
</feature>
<feature type="transmembrane region" description="Helical" evidence="1">
    <location>
        <begin position="101"/>
        <end position="123"/>
    </location>
</feature>
<dbReference type="AlphaFoldDB" id="A0A5M9GXT9"/>